<sequence>MAAFLNNIIRPHQPQQQKKVAYEPRVGALPFCGSSGPAVPEGVNSYNGDPYCRTTRTSKDWQDCALGDQRIYFSRGGAAGSGGIIL</sequence>
<accession>A0A151N711</accession>
<evidence type="ECO:0000313" key="2">
    <source>
        <dbReference type="Proteomes" id="UP000050525"/>
    </source>
</evidence>
<evidence type="ECO:0000313" key="1">
    <source>
        <dbReference type="EMBL" id="KYO32613.1"/>
    </source>
</evidence>
<name>A0A151N711_ALLMI</name>
<keyword evidence="2" id="KW-1185">Reference proteome</keyword>
<proteinExistence type="predicted"/>
<dbReference type="AlphaFoldDB" id="A0A151N711"/>
<gene>
    <name evidence="1" type="ORF">Y1Q_0007798</name>
</gene>
<organism evidence="1 2">
    <name type="scientific">Alligator mississippiensis</name>
    <name type="common">American alligator</name>
    <dbReference type="NCBI Taxonomy" id="8496"/>
    <lineage>
        <taxon>Eukaryota</taxon>
        <taxon>Metazoa</taxon>
        <taxon>Chordata</taxon>
        <taxon>Craniata</taxon>
        <taxon>Vertebrata</taxon>
        <taxon>Euteleostomi</taxon>
        <taxon>Archelosauria</taxon>
        <taxon>Archosauria</taxon>
        <taxon>Crocodylia</taxon>
        <taxon>Alligatoridae</taxon>
        <taxon>Alligatorinae</taxon>
        <taxon>Alligator</taxon>
    </lineage>
</organism>
<reference evidence="1 2" key="1">
    <citation type="journal article" date="2012" name="Genome Biol.">
        <title>Sequencing three crocodilian genomes to illuminate the evolution of archosaurs and amniotes.</title>
        <authorList>
            <person name="St John J.A."/>
            <person name="Braun E.L."/>
            <person name="Isberg S.R."/>
            <person name="Miles L.G."/>
            <person name="Chong A.Y."/>
            <person name="Gongora J."/>
            <person name="Dalzell P."/>
            <person name="Moran C."/>
            <person name="Bed'hom B."/>
            <person name="Abzhanov A."/>
            <person name="Burgess S.C."/>
            <person name="Cooksey A.M."/>
            <person name="Castoe T.A."/>
            <person name="Crawford N.G."/>
            <person name="Densmore L.D."/>
            <person name="Drew J.C."/>
            <person name="Edwards S.V."/>
            <person name="Faircloth B.C."/>
            <person name="Fujita M.K."/>
            <person name="Greenwold M.J."/>
            <person name="Hoffmann F.G."/>
            <person name="Howard J.M."/>
            <person name="Iguchi T."/>
            <person name="Janes D.E."/>
            <person name="Khan S.Y."/>
            <person name="Kohno S."/>
            <person name="de Koning A.J."/>
            <person name="Lance S.L."/>
            <person name="McCarthy F.M."/>
            <person name="McCormack J.E."/>
            <person name="Merchant M.E."/>
            <person name="Peterson D.G."/>
            <person name="Pollock D.D."/>
            <person name="Pourmand N."/>
            <person name="Raney B.J."/>
            <person name="Roessler K.A."/>
            <person name="Sanford J.R."/>
            <person name="Sawyer R.H."/>
            <person name="Schmidt C.J."/>
            <person name="Triplett E.W."/>
            <person name="Tuberville T.D."/>
            <person name="Venegas-Anaya M."/>
            <person name="Howard J.T."/>
            <person name="Jarvis E.D."/>
            <person name="Guillette L.J.Jr."/>
            <person name="Glenn T.C."/>
            <person name="Green R.E."/>
            <person name="Ray D.A."/>
        </authorList>
    </citation>
    <scope>NUCLEOTIDE SEQUENCE [LARGE SCALE GENOMIC DNA]</scope>
    <source>
        <strain evidence="1">KSC_2009_1</strain>
    </source>
</reference>
<dbReference type="Proteomes" id="UP000050525">
    <property type="component" value="Unassembled WGS sequence"/>
</dbReference>
<comment type="caution">
    <text evidence="1">The sequence shown here is derived from an EMBL/GenBank/DDBJ whole genome shotgun (WGS) entry which is preliminary data.</text>
</comment>
<protein>
    <submittedName>
        <fullName evidence="1">Uncharacterized protein</fullName>
    </submittedName>
</protein>
<dbReference type="EMBL" id="AKHW03003905">
    <property type="protein sequence ID" value="KYO32613.1"/>
    <property type="molecule type" value="Genomic_DNA"/>
</dbReference>